<reference evidence="7" key="1">
    <citation type="journal article" date="2013" name="BMC Genomics">
        <title>A deep insight into the sialotranscriptome of the mosquito, Psorophora albipes.</title>
        <authorList>
            <person name="Chagas A.C."/>
            <person name="Calvo E."/>
            <person name="Rios-Velasquez C.M."/>
            <person name="Pessoa F.A."/>
            <person name="Medeiros J.F."/>
            <person name="Ribeiro J.M."/>
        </authorList>
    </citation>
    <scope>NUCLEOTIDE SEQUENCE</scope>
</reference>
<dbReference type="GO" id="GO:0005741">
    <property type="term" value="C:mitochondrial outer membrane"/>
    <property type="evidence" value="ECO:0007669"/>
    <property type="project" value="TreeGrafter"/>
</dbReference>
<organism evidence="7">
    <name type="scientific">Psorophora albipes</name>
    <dbReference type="NCBI Taxonomy" id="869069"/>
    <lineage>
        <taxon>Eukaryota</taxon>
        <taxon>Metazoa</taxon>
        <taxon>Ecdysozoa</taxon>
        <taxon>Arthropoda</taxon>
        <taxon>Hexapoda</taxon>
        <taxon>Insecta</taxon>
        <taxon>Pterygota</taxon>
        <taxon>Neoptera</taxon>
        <taxon>Endopterygota</taxon>
        <taxon>Diptera</taxon>
        <taxon>Nematocera</taxon>
        <taxon>Culicoidea</taxon>
        <taxon>Culicidae</taxon>
        <taxon>Culicinae</taxon>
        <taxon>Aedini</taxon>
        <taxon>Psorophora</taxon>
    </lineage>
</organism>
<dbReference type="CDD" id="cd15904">
    <property type="entry name" value="TSPO_MBR"/>
    <property type="match status" value="1"/>
</dbReference>
<comment type="subcellular location">
    <subcellularLocation>
        <location evidence="1">Membrane</location>
        <topology evidence="1">Multi-pass membrane protein</topology>
    </subcellularLocation>
</comment>
<evidence type="ECO:0000313" key="7">
    <source>
        <dbReference type="EMBL" id="JAA94124.1"/>
    </source>
</evidence>
<dbReference type="InterPro" id="IPR004307">
    <property type="entry name" value="TspO_MBR"/>
</dbReference>
<evidence type="ECO:0000256" key="1">
    <source>
        <dbReference type="ARBA" id="ARBA00004141"/>
    </source>
</evidence>
<dbReference type="EMBL" id="GALA01000728">
    <property type="protein sequence ID" value="JAA94124.1"/>
    <property type="molecule type" value="mRNA"/>
</dbReference>
<evidence type="ECO:0000256" key="5">
    <source>
        <dbReference type="ARBA" id="ARBA00023136"/>
    </source>
</evidence>
<protein>
    <submittedName>
        <fullName evidence="7">Putative mitochondrial benzodiazepine receptor</fullName>
    </submittedName>
</protein>
<evidence type="ECO:0000256" key="4">
    <source>
        <dbReference type="ARBA" id="ARBA00022989"/>
    </source>
</evidence>
<name>T1D518_9DIPT</name>
<feature type="transmembrane region" description="Helical" evidence="6">
    <location>
        <begin position="74"/>
        <end position="95"/>
    </location>
</feature>
<dbReference type="AlphaFoldDB" id="T1D518"/>
<feature type="transmembrane region" description="Helical" evidence="6">
    <location>
        <begin position="47"/>
        <end position="68"/>
    </location>
</feature>
<dbReference type="PANTHER" id="PTHR10057">
    <property type="entry name" value="PERIPHERAL-TYPE BENZODIAZEPINE RECEPTOR"/>
    <property type="match status" value="1"/>
</dbReference>
<dbReference type="PANTHER" id="PTHR10057:SF0">
    <property type="entry name" value="TRANSLOCATOR PROTEIN"/>
    <property type="match status" value="1"/>
</dbReference>
<dbReference type="GO" id="GO:0033013">
    <property type="term" value="P:tetrapyrrole metabolic process"/>
    <property type="evidence" value="ECO:0007669"/>
    <property type="project" value="UniProtKB-ARBA"/>
</dbReference>
<dbReference type="Pfam" id="PF03073">
    <property type="entry name" value="TspO_MBR"/>
    <property type="match status" value="1"/>
</dbReference>
<keyword evidence="4 6" id="KW-1133">Transmembrane helix</keyword>
<comment type="similarity">
    <text evidence="2">Belongs to the TspO/BZRP family.</text>
</comment>
<proteinExistence type="evidence at transcript level"/>
<dbReference type="PIRSF" id="PIRSF005859">
    <property type="entry name" value="PBR"/>
    <property type="match status" value="1"/>
</dbReference>
<evidence type="ECO:0000256" key="3">
    <source>
        <dbReference type="ARBA" id="ARBA00022692"/>
    </source>
</evidence>
<dbReference type="InterPro" id="IPR038330">
    <property type="entry name" value="TspO/MBR-related_sf"/>
</dbReference>
<feature type="transmembrane region" description="Helical" evidence="6">
    <location>
        <begin position="107"/>
        <end position="127"/>
    </location>
</feature>
<feature type="transmembrane region" description="Helical" evidence="6">
    <location>
        <begin position="133"/>
        <end position="152"/>
    </location>
</feature>
<keyword evidence="5 6" id="KW-0472">Membrane</keyword>
<dbReference type="Gene3D" id="1.20.1260.100">
    <property type="entry name" value="TspO/MBR protein"/>
    <property type="match status" value="1"/>
</dbReference>
<evidence type="ECO:0000256" key="2">
    <source>
        <dbReference type="ARBA" id="ARBA00007524"/>
    </source>
</evidence>
<accession>T1D518</accession>
<keyword evidence="3 6" id="KW-0812">Transmembrane</keyword>
<dbReference type="FunFam" id="1.20.1260.100:FF:000001">
    <property type="entry name" value="translocator protein 2"/>
    <property type="match status" value="1"/>
</dbReference>
<evidence type="ECO:0000256" key="6">
    <source>
        <dbReference type="SAM" id="Phobius"/>
    </source>
</evidence>
<keyword evidence="7" id="KW-0675">Receptor</keyword>
<sequence>MSGEIAKIAGAVILPQLGGWVNGYLTRQEINGWYKTLNFPSFRPPNWVFGPVWTSLYAGMGYGSYLVWKHGGGFGGIAQGPLVLYATQLALNWAWTPIFFKRHDLKWSCVEIVALTATVAATGFAFYNVNKLAGYLFIPYFAWCSFATLLNYNIYKLNPKQTATIEEVVDDKQKQN</sequence>